<dbReference type="Pfam" id="PF17197">
    <property type="entry name" value="DUF5134"/>
    <property type="match status" value="1"/>
</dbReference>
<feature type="transmembrane region" description="Helical" evidence="1">
    <location>
        <begin position="67"/>
        <end position="86"/>
    </location>
</feature>
<keyword evidence="1" id="KW-1133">Transmembrane helix</keyword>
<accession>A0A848DJ87</accession>
<protein>
    <submittedName>
        <fullName evidence="2">DUF5134 domain-containing protein</fullName>
    </submittedName>
</protein>
<keyword evidence="1" id="KW-0472">Membrane</keyword>
<evidence type="ECO:0000256" key="1">
    <source>
        <dbReference type="SAM" id="Phobius"/>
    </source>
</evidence>
<sequence>MARTGEEGQVHMEWLSGFLAIVCLVLGVLHIIRLVALRTDVVGEGSHAAMGFGMAAMFSPLGDPVPAPVWTTVFVLTAAWFAALALRSGFGTADAGHHVICSGAMLFMLLTGAHRHGAGAGHAAGHSTHAEVGGFGLASVAAIVLVGYFAWHVLRCIDRVSRPDRCAGAAASPRPAADGGGAVALRPVRLSLRTPRTAAVAHLVMGGAMTVMLLGMV</sequence>
<feature type="transmembrane region" description="Helical" evidence="1">
    <location>
        <begin position="12"/>
        <end position="32"/>
    </location>
</feature>
<comment type="caution">
    <text evidence="2">The sequence shown here is derived from an EMBL/GenBank/DDBJ whole genome shotgun (WGS) entry which is preliminary data.</text>
</comment>
<gene>
    <name evidence="2" type="ORF">HF519_14540</name>
</gene>
<reference evidence="2 3" key="1">
    <citation type="submission" date="2020-04" db="EMBL/GenBank/DDBJ databases">
        <authorList>
            <person name="Klaysubun C."/>
            <person name="Duangmal K."/>
            <person name="Lipun K."/>
        </authorList>
    </citation>
    <scope>NUCLEOTIDE SEQUENCE [LARGE SCALE GENOMIC DNA]</scope>
    <source>
        <strain evidence="2 3">DSM 45300</strain>
    </source>
</reference>
<evidence type="ECO:0000313" key="3">
    <source>
        <dbReference type="Proteomes" id="UP000586918"/>
    </source>
</evidence>
<name>A0A848DJ87_9PSEU</name>
<dbReference type="InterPro" id="IPR033458">
    <property type="entry name" value="DUF5134"/>
</dbReference>
<evidence type="ECO:0000313" key="2">
    <source>
        <dbReference type="EMBL" id="NMH92767.1"/>
    </source>
</evidence>
<dbReference type="Proteomes" id="UP000586918">
    <property type="component" value="Unassembled WGS sequence"/>
</dbReference>
<organism evidence="2 3">
    <name type="scientific">Pseudonocardia bannensis</name>
    <dbReference type="NCBI Taxonomy" id="630973"/>
    <lineage>
        <taxon>Bacteria</taxon>
        <taxon>Bacillati</taxon>
        <taxon>Actinomycetota</taxon>
        <taxon>Actinomycetes</taxon>
        <taxon>Pseudonocardiales</taxon>
        <taxon>Pseudonocardiaceae</taxon>
        <taxon>Pseudonocardia</taxon>
    </lineage>
</organism>
<keyword evidence="1" id="KW-0812">Transmembrane</keyword>
<dbReference type="RefSeq" id="WP_169413474.1">
    <property type="nucleotide sequence ID" value="NZ_JAAXKZ010000047.1"/>
</dbReference>
<feature type="transmembrane region" description="Helical" evidence="1">
    <location>
        <begin position="198"/>
        <end position="216"/>
    </location>
</feature>
<keyword evidence="3" id="KW-1185">Reference proteome</keyword>
<feature type="transmembrane region" description="Helical" evidence="1">
    <location>
        <begin position="134"/>
        <end position="154"/>
    </location>
</feature>
<dbReference type="AlphaFoldDB" id="A0A848DJ87"/>
<feature type="transmembrane region" description="Helical" evidence="1">
    <location>
        <begin position="98"/>
        <end position="114"/>
    </location>
</feature>
<proteinExistence type="predicted"/>
<dbReference type="EMBL" id="JAAXKZ010000047">
    <property type="protein sequence ID" value="NMH92767.1"/>
    <property type="molecule type" value="Genomic_DNA"/>
</dbReference>